<dbReference type="RefSeq" id="WP_305471381.1">
    <property type="nucleotide sequence ID" value="NZ_JAUYVT010000002.1"/>
</dbReference>
<evidence type="ECO:0000313" key="2">
    <source>
        <dbReference type="EMBL" id="MDP2563936.1"/>
    </source>
</evidence>
<comment type="function">
    <text evidence="1">Catalyzes the specific phosphorylation of 1,6-anhydro-N-acetylmuramic acid (anhMurNAc) with the simultaneous cleavage of the 1,6-anhydro ring, generating MurNAc-6-P. Is required for the utilization of anhMurNAc either imported from the medium or derived from its own cell wall murein, and thus plays a role in cell wall recycling.</text>
</comment>
<keyword evidence="3" id="KW-1185">Reference proteome</keyword>
<feature type="binding site" evidence="1">
    <location>
        <begin position="25"/>
        <end position="32"/>
    </location>
    <ligand>
        <name>ATP</name>
        <dbReference type="ChEBI" id="CHEBI:30616"/>
    </ligand>
</feature>
<dbReference type="InterPro" id="IPR043129">
    <property type="entry name" value="ATPase_NBD"/>
</dbReference>
<dbReference type="Gene3D" id="3.30.420.40">
    <property type="match status" value="2"/>
</dbReference>
<keyword evidence="1" id="KW-0067">ATP-binding</keyword>
<dbReference type="PANTHER" id="PTHR30605">
    <property type="entry name" value="ANHYDRO-N-ACETYLMURAMIC ACID KINASE"/>
    <property type="match status" value="1"/>
</dbReference>
<comment type="similarity">
    <text evidence="1">Belongs to the anhydro-N-acetylmuramic acid kinase family.</text>
</comment>
<proteinExistence type="inferred from homology"/>
<sequence>MHPHIAALYNSAQKPSRLIVGLMSGTSLDGLDVALCKVSGAGLNTHIEILNFTTVEYSGDYKSKIKQVFAKRECDLELVTLLHPWVGKLHGNMVNQCLHTWQVNPASIDVIASHGQTIYHCPKSQHNHKSFTNGTLQIGDSDQIAVTTGITTIGDFRQKHIAAGGEGAPLAVYGDYLFFSSLVENRILLNMGGIANLTFLPKSGDANSVFSSDIGPGNTIMDAYVQKYFEGMHFDDGAKIAKAGKVNMPLLHALCADDFFNLSMPKTTGPEVFNLAYLKAAQGLTNTLDLTHHDVMATLNAFSANVISDAIKQCAKHEANCVVYASGGGIHNPLLMEQLLNLCPEVKAFKNTQVLGIDPDAKEAVLFAILANECLAGEQQHLNNTAQGIAGVTMGKISFPD</sequence>
<accession>A0ABT9FB13</accession>
<evidence type="ECO:0000313" key="3">
    <source>
        <dbReference type="Proteomes" id="UP001177212"/>
    </source>
</evidence>
<reference evidence="2" key="1">
    <citation type="submission" date="2023-07" db="EMBL/GenBank/DDBJ databases">
        <title>Genome content predicts the carbon catabolic preferences of heterotrophic bacteria.</title>
        <authorList>
            <person name="Gralka M."/>
        </authorList>
    </citation>
    <scope>NUCLEOTIDE SEQUENCE</scope>
    <source>
        <strain evidence="2">4G09</strain>
    </source>
</reference>
<comment type="catalytic activity">
    <reaction evidence="1">
        <text>1,6-anhydro-N-acetyl-beta-muramate + ATP + H2O = N-acetyl-D-muramate 6-phosphate + ADP + H(+)</text>
        <dbReference type="Rhea" id="RHEA:24952"/>
        <dbReference type="ChEBI" id="CHEBI:15377"/>
        <dbReference type="ChEBI" id="CHEBI:15378"/>
        <dbReference type="ChEBI" id="CHEBI:30616"/>
        <dbReference type="ChEBI" id="CHEBI:58690"/>
        <dbReference type="ChEBI" id="CHEBI:58722"/>
        <dbReference type="ChEBI" id="CHEBI:456216"/>
        <dbReference type="EC" id="2.7.1.170"/>
    </reaction>
</comment>
<dbReference type="GO" id="GO:0016301">
    <property type="term" value="F:kinase activity"/>
    <property type="evidence" value="ECO:0007669"/>
    <property type="project" value="UniProtKB-KW"/>
</dbReference>
<keyword evidence="1" id="KW-0119">Carbohydrate metabolism</keyword>
<dbReference type="EC" id="2.7.1.170" evidence="1"/>
<comment type="caution">
    <text evidence="2">The sequence shown here is derived from an EMBL/GenBank/DDBJ whole genome shotgun (WGS) entry which is preliminary data.</text>
</comment>
<dbReference type="Proteomes" id="UP001177212">
    <property type="component" value="Unassembled WGS sequence"/>
</dbReference>
<dbReference type="InterPro" id="IPR005338">
    <property type="entry name" value="Anhydro_N_Ac-Mur_kinase"/>
</dbReference>
<comment type="pathway">
    <text evidence="1">Cell wall biogenesis; peptidoglycan recycling.</text>
</comment>
<dbReference type="SUPFAM" id="SSF53067">
    <property type="entry name" value="Actin-like ATPase domain"/>
    <property type="match status" value="1"/>
</dbReference>
<comment type="pathway">
    <text evidence="1">Amino-sugar metabolism; 1,6-anhydro-N-acetylmuramate degradation.</text>
</comment>
<gene>
    <name evidence="1" type="primary">anmK</name>
    <name evidence="2" type="ORF">Q8W34_04785</name>
</gene>
<dbReference type="Pfam" id="PF03702">
    <property type="entry name" value="AnmK"/>
    <property type="match status" value="1"/>
</dbReference>
<keyword evidence="1" id="KW-0547">Nucleotide-binding</keyword>
<dbReference type="NCBIfam" id="NF007149">
    <property type="entry name" value="PRK09585.3-4"/>
    <property type="match status" value="1"/>
</dbReference>
<organism evidence="2 3">
    <name type="scientific">Pseudoalteromonas marina</name>
    <dbReference type="NCBI Taxonomy" id="267375"/>
    <lineage>
        <taxon>Bacteria</taxon>
        <taxon>Pseudomonadati</taxon>
        <taxon>Pseudomonadota</taxon>
        <taxon>Gammaproteobacteria</taxon>
        <taxon>Alteromonadales</taxon>
        <taxon>Pseudoalteromonadaceae</taxon>
        <taxon>Pseudoalteromonas</taxon>
    </lineage>
</organism>
<name>A0ABT9FB13_9GAMM</name>
<keyword evidence="1 2" id="KW-0418">Kinase</keyword>
<dbReference type="HAMAP" id="MF_01270">
    <property type="entry name" value="AnhMurNAc_kinase"/>
    <property type="match status" value="1"/>
</dbReference>
<dbReference type="PANTHER" id="PTHR30605:SF0">
    <property type="entry name" value="ANHYDRO-N-ACETYLMURAMIC ACID KINASE"/>
    <property type="match status" value="1"/>
</dbReference>
<evidence type="ECO:0000256" key="1">
    <source>
        <dbReference type="HAMAP-Rule" id="MF_01270"/>
    </source>
</evidence>
<keyword evidence="1 2" id="KW-0808">Transferase</keyword>
<dbReference type="EMBL" id="JAUYVT010000002">
    <property type="protein sequence ID" value="MDP2563936.1"/>
    <property type="molecule type" value="Genomic_DNA"/>
</dbReference>
<protein>
    <recommendedName>
        <fullName evidence="1">Anhydro-N-acetylmuramic acid kinase</fullName>
        <ecNumber evidence="1">2.7.1.170</ecNumber>
    </recommendedName>
    <alternativeName>
        <fullName evidence="1">AnhMurNAc kinase</fullName>
    </alternativeName>
</protein>